<accession>A0A511N122</accession>
<protein>
    <recommendedName>
        <fullName evidence="1">Metal-dependent carboxypeptidase</fullName>
        <ecNumber evidence="1">3.4.17.19</ecNumber>
    </recommendedName>
</protein>
<dbReference type="PANTHER" id="PTHR34217">
    <property type="entry name" value="METAL-DEPENDENT CARBOXYPEPTIDASE"/>
    <property type="match status" value="1"/>
</dbReference>
<keyword evidence="2" id="KW-0862">Zinc</keyword>
<dbReference type="GO" id="GO:0006508">
    <property type="term" value="P:proteolysis"/>
    <property type="evidence" value="ECO:0007669"/>
    <property type="project" value="UniProtKB-UniRule"/>
</dbReference>
<dbReference type="PROSITE" id="PS52034">
    <property type="entry name" value="PEPTIDASE_M32"/>
    <property type="match status" value="1"/>
</dbReference>
<evidence type="ECO:0000313" key="4">
    <source>
        <dbReference type="EMBL" id="GEM46565.1"/>
    </source>
</evidence>
<evidence type="ECO:0000256" key="3">
    <source>
        <dbReference type="PIRSR" id="PIRSR006615-2"/>
    </source>
</evidence>
<dbReference type="PANTHER" id="PTHR34217:SF1">
    <property type="entry name" value="CARBOXYPEPTIDASE 1"/>
    <property type="match status" value="1"/>
</dbReference>
<dbReference type="AlphaFoldDB" id="A0A511N122"/>
<feature type="binding site" evidence="2">
    <location>
        <position position="264"/>
    </location>
    <ligand>
        <name>Zn(2+)</name>
        <dbReference type="ChEBI" id="CHEBI:29105"/>
        <note>catalytic</note>
    </ligand>
</feature>
<evidence type="ECO:0000256" key="2">
    <source>
        <dbReference type="PIRSR" id="PIRSR006615-1"/>
    </source>
</evidence>
<keyword evidence="1" id="KW-0482">Metalloprotease</keyword>
<dbReference type="GO" id="GO:0004181">
    <property type="term" value="F:metallocarboxypeptidase activity"/>
    <property type="evidence" value="ECO:0007669"/>
    <property type="project" value="UniProtKB-UniRule"/>
</dbReference>
<keyword evidence="1 4" id="KW-0121">Carboxypeptidase</keyword>
<comment type="caution">
    <text evidence="4">The sequence shown here is derived from an EMBL/GenBank/DDBJ whole genome shotgun (WGS) entry which is preliminary data.</text>
</comment>
<keyword evidence="1 2" id="KW-0479">Metal-binding</keyword>
<proteinExistence type="inferred from homology"/>
<sequence>MEQLKELKNILGQISDLNGTLGLLSWDQETYMPEKGAESRARQMATLAKISHETSTSEKLGNLLSDLNDHEASLEEGSADAAMIRVARRDYGKLTRLPLDFVERQTLARNRAHHAWIRARKESNFSLFQDHLQEMFDLAREYAELMGYEEHPYNAALDDYEQGAKVSEVRETFANLRKDTLPLLRAVIDAGDATDYSILNRPLAAEKQKEFAMRVARDLGLSPEFSRLDTTAHPFQTNFSINDIRITTRYDETYWPTALYGVWHETGHGLYEHGVNPELERTNLARGTSLGIHESQSRMVENMICRSRAFWQHHHADFKAFAPEVVGEASAEDLYRAVNRVQPSLIRVEADELTYNFHIMLRFELELAVFEGSLAIKDLPEAWNQKMQDDLGITPPNDAMGVLQDIHWSAGLIGYFPTYSLGNLYACQLWNAAAKDLGDMDSLIAQGEASRIMGWMRENVHQYGKIYSPRELIQKATGAPLSAEHYVQYLNTKYKDVYRL</sequence>
<keyword evidence="1" id="KW-0378">Hydrolase</keyword>
<dbReference type="Proteomes" id="UP000321306">
    <property type="component" value="Unassembled WGS sequence"/>
</dbReference>
<feature type="binding site" evidence="2">
    <location>
        <position position="294"/>
    </location>
    <ligand>
        <name>Zn(2+)</name>
        <dbReference type="ChEBI" id="CHEBI:29105"/>
        <note>catalytic</note>
    </ligand>
</feature>
<feature type="binding site" evidence="2">
    <location>
        <position position="268"/>
    </location>
    <ligand>
        <name>Zn(2+)</name>
        <dbReference type="ChEBI" id="CHEBI:29105"/>
        <note>catalytic</note>
    </ligand>
</feature>
<dbReference type="GO" id="GO:0046872">
    <property type="term" value="F:metal ion binding"/>
    <property type="evidence" value="ECO:0007669"/>
    <property type="project" value="UniProtKB-KW"/>
</dbReference>
<gene>
    <name evidence="4" type="ORF">DC3_22000</name>
</gene>
<dbReference type="PIRSF" id="PIRSF006615">
    <property type="entry name" value="Zn_crbxpep_Taq"/>
    <property type="match status" value="1"/>
</dbReference>
<reference evidence="4 5" key="1">
    <citation type="submission" date="2019-07" db="EMBL/GenBank/DDBJ databases">
        <title>Whole genome shotgun sequence of Deinococcus cellulosilyticus NBRC 106333.</title>
        <authorList>
            <person name="Hosoyama A."/>
            <person name="Uohara A."/>
            <person name="Ohji S."/>
            <person name="Ichikawa N."/>
        </authorList>
    </citation>
    <scope>NUCLEOTIDE SEQUENCE [LARGE SCALE GENOMIC DNA]</scope>
    <source>
        <strain evidence="4 5">NBRC 106333</strain>
    </source>
</reference>
<comment type="catalytic activity">
    <reaction evidence="1">
        <text>Release of a C-terminal amino acid with broad specificity, except for -Pro.</text>
        <dbReference type="EC" id="3.4.17.19"/>
    </reaction>
</comment>
<dbReference type="Pfam" id="PF02074">
    <property type="entry name" value="Peptidase_M32"/>
    <property type="match status" value="1"/>
</dbReference>
<feature type="active site" description="Proton donor/acceptor" evidence="3">
    <location>
        <position position="265"/>
    </location>
</feature>
<comment type="function">
    <text evidence="1">Broad specificity carboxypetidase that releases amino acids sequentially from the C-terminus, including neutral, aromatic, polar and basic residues.</text>
</comment>
<dbReference type="Gene3D" id="1.10.1370.30">
    <property type="match status" value="1"/>
</dbReference>
<keyword evidence="5" id="KW-1185">Reference proteome</keyword>
<dbReference type="EC" id="3.4.17.19" evidence="1"/>
<dbReference type="SUPFAM" id="SSF55486">
    <property type="entry name" value="Metalloproteases ('zincins'), catalytic domain"/>
    <property type="match status" value="1"/>
</dbReference>
<dbReference type="RefSeq" id="WP_146884376.1">
    <property type="nucleotide sequence ID" value="NZ_BJXB01000008.1"/>
</dbReference>
<organism evidence="4 5">
    <name type="scientific">Deinococcus cellulosilyticus (strain DSM 18568 / NBRC 106333 / KACC 11606 / 5516J-15)</name>
    <dbReference type="NCBI Taxonomy" id="1223518"/>
    <lineage>
        <taxon>Bacteria</taxon>
        <taxon>Thermotogati</taxon>
        <taxon>Deinococcota</taxon>
        <taxon>Deinococci</taxon>
        <taxon>Deinococcales</taxon>
        <taxon>Deinococcaceae</taxon>
        <taxon>Deinococcus</taxon>
    </lineage>
</organism>
<dbReference type="OrthoDB" id="9772308at2"/>
<keyword evidence="1" id="KW-0645">Protease</keyword>
<evidence type="ECO:0000256" key="1">
    <source>
        <dbReference type="PIRNR" id="PIRNR006615"/>
    </source>
</evidence>
<dbReference type="PRINTS" id="PR00998">
    <property type="entry name" value="CRBOXYPTASET"/>
</dbReference>
<dbReference type="EMBL" id="BJXB01000008">
    <property type="protein sequence ID" value="GEM46565.1"/>
    <property type="molecule type" value="Genomic_DNA"/>
</dbReference>
<dbReference type="CDD" id="cd06460">
    <property type="entry name" value="M32_Taq"/>
    <property type="match status" value="1"/>
</dbReference>
<evidence type="ECO:0000313" key="5">
    <source>
        <dbReference type="Proteomes" id="UP000321306"/>
    </source>
</evidence>
<comment type="cofactor">
    <cofactor evidence="2">
        <name>Zn(2+)</name>
        <dbReference type="ChEBI" id="CHEBI:29105"/>
    </cofactor>
    <text evidence="2">Binds 1 zinc ion per subunit.</text>
</comment>
<dbReference type="InterPro" id="IPR001333">
    <property type="entry name" value="Peptidase_M32_Taq"/>
</dbReference>
<comment type="similarity">
    <text evidence="1">Belongs to the peptidase M32 family.</text>
</comment>
<name>A0A511N122_DEIC1</name>